<evidence type="ECO:0000313" key="3">
    <source>
        <dbReference type="Proteomes" id="UP000299102"/>
    </source>
</evidence>
<accession>A0A4C1UNK0</accession>
<gene>
    <name evidence="2" type="ORF">EVAR_18761_1</name>
</gene>
<keyword evidence="3" id="KW-1185">Reference proteome</keyword>
<evidence type="ECO:0000313" key="2">
    <source>
        <dbReference type="EMBL" id="GBP27566.1"/>
    </source>
</evidence>
<reference evidence="2 3" key="1">
    <citation type="journal article" date="2019" name="Commun. Biol.">
        <title>The bagworm genome reveals a unique fibroin gene that provides high tensile strength.</title>
        <authorList>
            <person name="Kono N."/>
            <person name="Nakamura H."/>
            <person name="Ohtoshi R."/>
            <person name="Tomita M."/>
            <person name="Numata K."/>
            <person name="Arakawa K."/>
        </authorList>
    </citation>
    <scope>NUCLEOTIDE SEQUENCE [LARGE SCALE GENOMIC DNA]</scope>
</reference>
<name>A0A4C1UNK0_EUMVA</name>
<protein>
    <submittedName>
        <fullName evidence="2">Uncharacterized protein</fullName>
    </submittedName>
</protein>
<evidence type="ECO:0000256" key="1">
    <source>
        <dbReference type="SAM" id="MobiDB-lite"/>
    </source>
</evidence>
<dbReference type="EMBL" id="BGZK01000195">
    <property type="protein sequence ID" value="GBP27566.1"/>
    <property type="molecule type" value="Genomic_DNA"/>
</dbReference>
<dbReference type="Proteomes" id="UP000299102">
    <property type="component" value="Unassembled WGS sequence"/>
</dbReference>
<dbReference type="AlphaFoldDB" id="A0A4C1UNK0"/>
<feature type="region of interest" description="Disordered" evidence="1">
    <location>
        <begin position="12"/>
        <end position="53"/>
    </location>
</feature>
<sequence>MKKTVYGFLRKPLKDAPENSQRNPFVSEETRNRINPAARAAGGGRETMPVTSADRLQHKGNALIHGEGFTRENYSKHAYFTRRLVHFSLREDK</sequence>
<comment type="caution">
    <text evidence="2">The sequence shown here is derived from an EMBL/GenBank/DDBJ whole genome shotgun (WGS) entry which is preliminary data.</text>
</comment>
<proteinExistence type="predicted"/>
<organism evidence="2 3">
    <name type="scientific">Eumeta variegata</name>
    <name type="common">Bagworm moth</name>
    <name type="synonym">Eumeta japonica</name>
    <dbReference type="NCBI Taxonomy" id="151549"/>
    <lineage>
        <taxon>Eukaryota</taxon>
        <taxon>Metazoa</taxon>
        <taxon>Ecdysozoa</taxon>
        <taxon>Arthropoda</taxon>
        <taxon>Hexapoda</taxon>
        <taxon>Insecta</taxon>
        <taxon>Pterygota</taxon>
        <taxon>Neoptera</taxon>
        <taxon>Endopterygota</taxon>
        <taxon>Lepidoptera</taxon>
        <taxon>Glossata</taxon>
        <taxon>Ditrysia</taxon>
        <taxon>Tineoidea</taxon>
        <taxon>Psychidae</taxon>
        <taxon>Oiketicinae</taxon>
        <taxon>Eumeta</taxon>
    </lineage>
</organism>